<dbReference type="OrthoDB" id="3005355at2759"/>
<dbReference type="AlphaFoldDB" id="A0A8H6YJU7"/>
<dbReference type="EMBL" id="JACAZI010000005">
    <property type="protein sequence ID" value="KAF7359599.1"/>
    <property type="molecule type" value="Genomic_DNA"/>
</dbReference>
<dbReference type="Gene3D" id="1.25.10.10">
    <property type="entry name" value="Leucine-rich Repeat Variant"/>
    <property type="match status" value="1"/>
</dbReference>
<protein>
    <submittedName>
        <fullName evidence="3">26S proteasome regulatory subunit RPN1</fullName>
    </submittedName>
</protein>
<dbReference type="PANTHER" id="PTHR10943:SF1">
    <property type="entry name" value="26S PROTEASOME NON-ATPASE REGULATORY SUBUNIT 2"/>
    <property type="match status" value="1"/>
</dbReference>
<dbReference type="InterPro" id="IPR011989">
    <property type="entry name" value="ARM-like"/>
</dbReference>
<dbReference type="PANTHER" id="PTHR10943">
    <property type="entry name" value="26S PROTEASOME NON-ATPASE REGULATORY SUBUNIT"/>
    <property type="match status" value="1"/>
</dbReference>
<dbReference type="GO" id="GO:0005634">
    <property type="term" value="C:nucleus"/>
    <property type="evidence" value="ECO:0007669"/>
    <property type="project" value="TreeGrafter"/>
</dbReference>
<dbReference type="Pfam" id="PF18051">
    <property type="entry name" value="RPN1_C"/>
    <property type="match status" value="1"/>
</dbReference>
<dbReference type="Proteomes" id="UP000620124">
    <property type="component" value="Unassembled WGS sequence"/>
</dbReference>
<dbReference type="GO" id="GO:0034515">
    <property type="term" value="C:proteasome storage granule"/>
    <property type="evidence" value="ECO:0007669"/>
    <property type="project" value="TreeGrafter"/>
</dbReference>
<evidence type="ECO:0000259" key="2">
    <source>
        <dbReference type="Pfam" id="PF18051"/>
    </source>
</evidence>
<evidence type="ECO:0000256" key="1">
    <source>
        <dbReference type="ARBA" id="ARBA00022737"/>
    </source>
</evidence>
<feature type="domain" description="26S proteasome non-ATPase regulatory subunit RPN1 C-terminal" evidence="2">
    <location>
        <begin position="194"/>
        <end position="247"/>
    </location>
</feature>
<organism evidence="3 4">
    <name type="scientific">Mycena venus</name>
    <dbReference type="NCBI Taxonomy" id="2733690"/>
    <lineage>
        <taxon>Eukaryota</taxon>
        <taxon>Fungi</taxon>
        <taxon>Dikarya</taxon>
        <taxon>Basidiomycota</taxon>
        <taxon>Agaricomycotina</taxon>
        <taxon>Agaricomycetes</taxon>
        <taxon>Agaricomycetidae</taxon>
        <taxon>Agaricales</taxon>
        <taxon>Marasmiineae</taxon>
        <taxon>Mycenaceae</taxon>
        <taxon>Mycena</taxon>
    </lineage>
</organism>
<comment type="caution">
    <text evidence="3">The sequence shown here is derived from an EMBL/GenBank/DDBJ whole genome shotgun (WGS) entry which is preliminary data.</text>
</comment>
<dbReference type="GO" id="GO:0043161">
    <property type="term" value="P:proteasome-mediated ubiquitin-dependent protein catabolic process"/>
    <property type="evidence" value="ECO:0007669"/>
    <property type="project" value="TreeGrafter"/>
</dbReference>
<dbReference type="InterPro" id="IPR041433">
    <property type="entry name" value="RPN1_C"/>
</dbReference>
<sequence length="253" mass="28146">MTCFAPEGAKEEEVRPLVKSDDTFQAFSVIAVTLIAMGEDVGAEMSLRQFDALCVSNPQLPILDTLPKYNHDNGLAVAFNAIFAMVSSLTGYYHKEPGCLFMVRIAQGLIHMGKGLIELDPFFADRSIMSQPVVADLSAMLMAFTDAKHFVLDKYHWMMYFLVTAMYPRFLITVDKQLNSMPVTMRVGQALDVVGQAGKPQTISGFQTHQTPVQLATTKRAELVAEEFIPFGHVLEGFVILQTNPGWEKEDKM</sequence>
<dbReference type="GO" id="GO:0008540">
    <property type="term" value="C:proteasome regulatory particle, base subcomplex"/>
    <property type="evidence" value="ECO:0007669"/>
    <property type="project" value="TreeGrafter"/>
</dbReference>
<evidence type="ECO:0000313" key="4">
    <source>
        <dbReference type="Proteomes" id="UP000620124"/>
    </source>
</evidence>
<keyword evidence="1" id="KW-0677">Repeat</keyword>
<proteinExistence type="predicted"/>
<gene>
    <name evidence="3" type="ORF">MVEN_00683700</name>
</gene>
<accession>A0A8H6YJU7</accession>
<keyword evidence="4" id="KW-1185">Reference proteome</keyword>
<reference evidence="3" key="1">
    <citation type="submission" date="2020-05" db="EMBL/GenBank/DDBJ databases">
        <title>Mycena genomes resolve the evolution of fungal bioluminescence.</title>
        <authorList>
            <person name="Tsai I.J."/>
        </authorList>
    </citation>
    <scope>NUCLEOTIDE SEQUENCE</scope>
    <source>
        <strain evidence="3">CCC161011</strain>
    </source>
</reference>
<evidence type="ECO:0000313" key="3">
    <source>
        <dbReference type="EMBL" id="KAF7359599.1"/>
    </source>
</evidence>
<name>A0A8H6YJU7_9AGAR</name>
<keyword evidence="3" id="KW-0647">Proteasome</keyword>